<dbReference type="AlphaFoldDB" id="A0A2I0LF61"/>
<comment type="caution">
    <text evidence="2">The sequence shown here is derived from an EMBL/GenBank/DDBJ whole genome shotgun (WGS) entry which is preliminary data.</text>
</comment>
<accession>A0A2I0LF61</accession>
<evidence type="ECO:0000313" key="3">
    <source>
        <dbReference type="Proteomes" id="UP000233551"/>
    </source>
</evidence>
<evidence type="ECO:0000313" key="2">
    <source>
        <dbReference type="EMBL" id="PKI79293.1"/>
    </source>
</evidence>
<evidence type="ECO:0000256" key="1">
    <source>
        <dbReference type="SAM" id="MobiDB-lite"/>
    </source>
</evidence>
<proteinExistence type="predicted"/>
<gene>
    <name evidence="2" type="ORF">CRG98_000307</name>
</gene>
<keyword evidence="3" id="KW-1185">Reference proteome</keyword>
<sequence length="124" mass="13715">MGRRGMHGWARGRMSGVWEGVRHADTRAGARTRSDKCADICSARHGRMRACMHAEENAGSTVSAREEEEEAEIFGARGAALGQPVGPTAHEEKPGESSGFDWSLIRSSWFELNVELSIYVRKRI</sequence>
<name>A0A2I0LF61_PUNGR</name>
<organism evidence="2 3">
    <name type="scientific">Punica granatum</name>
    <name type="common">Pomegranate</name>
    <dbReference type="NCBI Taxonomy" id="22663"/>
    <lineage>
        <taxon>Eukaryota</taxon>
        <taxon>Viridiplantae</taxon>
        <taxon>Streptophyta</taxon>
        <taxon>Embryophyta</taxon>
        <taxon>Tracheophyta</taxon>
        <taxon>Spermatophyta</taxon>
        <taxon>Magnoliopsida</taxon>
        <taxon>eudicotyledons</taxon>
        <taxon>Gunneridae</taxon>
        <taxon>Pentapetalae</taxon>
        <taxon>rosids</taxon>
        <taxon>malvids</taxon>
        <taxon>Myrtales</taxon>
        <taxon>Lythraceae</taxon>
        <taxon>Punica</taxon>
    </lineage>
</organism>
<protein>
    <submittedName>
        <fullName evidence="2">Uncharacterized protein</fullName>
    </submittedName>
</protein>
<dbReference type="Proteomes" id="UP000233551">
    <property type="component" value="Unassembled WGS sequence"/>
</dbReference>
<feature type="region of interest" description="Disordered" evidence="1">
    <location>
        <begin position="79"/>
        <end position="99"/>
    </location>
</feature>
<reference evidence="2 3" key="1">
    <citation type="submission" date="2017-11" db="EMBL/GenBank/DDBJ databases">
        <title>De-novo sequencing of pomegranate (Punica granatum L.) genome.</title>
        <authorList>
            <person name="Akparov Z."/>
            <person name="Amiraslanov A."/>
            <person name="Hajiyeva S."/>
            <person name="Abbasov M."/>
            <person name="Kaur K."/>
            <person name="Hamwieh A."/>
            <person name="Solovyev V."/>
            <person name="Salamov A."/>
            <person name="Braich B."/>
            <person name="Kosarev P."/>
            <person name="Mahmoud A."/>
            <person name="Hajiyev E."/>
            <person name="Babayeva S."/>
            <person name="Izzatullayeva V."/>
            <person name="Mammadov A."/>
            <person name="Mammadov A."/>
            <person name="Sharifova S."/>
            <person name="Ojaghi J."/>
            <person name="Eynullazada K."/>
            <person name="Bayramov B."/>
            <person name="Abdulazimova A."/>
            <person name="Shahmuradov I."/>
        </authorList>
    </citation>
    <scope>NUCLEOTIDE SEQUENCE [LARGE SCALE GENOMIC DNA]</scope>
    <source>
        <strain evidence="3">cv. AG2017</strain>
        <tissue evidence="2">Leaf</tissue>
    </source>
</reference>
<dbReference type="EMBL" id="PGOL01000011">
    <property type="protein sequence ID" value="PKI79293.1"/>
    <property type="molecule type" value="Genomic_DNA"/>
</dbReference>